<dbReference type="InterPro" id="IPR000905">
    <property type="entry name" value="Gcp-like_dom"/>
</dbReference>
<feature type="binding site" evidence="9">
    <location>
        <position position="161"/>
    </location>
    <ligand>
        <name>substrate</name>
    </ligand>
</feature>
<dbReference type="NCBIfam" id="TIGR00329">
    <property type="entry name" value="gcp_kae1"/>
    <property type="match status" value="1"/>
</dbReference>
<comment type="function">
    <text evidence="9">Required for the formation of a threonylcarbamoyl group on adenosine at position 37 (t(6)A37) in tRNAs that read codons beginning with adenine. Is probably involved in the transfer of the threonylcarbamoyl moiety of threonylcarbamoyl-AMP (TC-AMP) to the N6 group of A37.</text>
</comment>
<evidence type="ECO:0000256" key="6">
    <source>
        <dbReference type="ARBA" id="ARBA00023004"/>
    </source>
</evidence>
<dbReference type="GO" id="GO:0002949">
    <property type="term" value="P:tRNA threonylcarbamoyladenosine modification"/>
    <property type="evidence" value="ECO:0007669"/>
    <property type="project" value="UniProtKB-UniRule"/>
</dbReference>
<dbReference type="GO" id="GO:0000408">
    <property type="term" value="C:EKC/KEOPS complex"/>
    <property type="evidence" value="ECO:0007669"/>
    <property type="project" value="InterPro"/>
</dbReference>
<dbReference type="InterPro" id="IPR034680">
    <property type="entry name" value="Kae1_archaea_euk"/>
</dbReference>
<dbReference type="EMBL" id="QMWO01000003">
    <property type="protein sequence ID" value="RLG70439.1"/>
    <property type="molecule type" value="Genomic_DNA"/>
</dbReference>
<feature type="binding site" evidence="9">
    <location>
        <position position="112"/>
    </location>
    <ligand>
        <name>Fe cation</name>
        <dbReference type="ChEBI" id="CHEBI:24875"/>
    </ligand>
</feature>
<comment type="similarity">
    <text evidence="9">Belongs to the KAE1 / TsaD family.</text>
</comment>
<evidence type="ECO:0000256" key="5">
    <source>
        <dbReference type="ARBA" id="ARBA00022723"/>
    </source>
</evidence>
<evidence type="ECO:0000256" key="2">
    <source>
        <dbReference type="ARBA" id="ARBA00022490"/>
    </source>
</evidence>
<feature type="binding site" evidence="9">
    <location>
        <position position="174"/>
    </location>
    <ligand>
        <name>substrate</name>
    </ligand>
</feature>
<dbReference type="GO" id="GO:0005506">
    <property type="term" value="F:iron ion binding"/>
    <property type="evidence" value="ECO:0007669"/>
    <property type="project" value="UniProtKB-UniRule"/>
</dbReference>
<feature type="binding site" evidence="9">
    <location>
        <position position="129"/>
    </location>
    <ligand>
        <name>Fe cation</name>
        <dbReference type="ChEBI" id="CHEBI:24875"/>
    </ligand>
</feature>
<dbReference type="FunFam" id="3.30.420.40:FF:000038">
    <property type="entry name" value="Probable tRNA N6-adenosine threonylcarbamoyltransferase"/>
    <property type="match status" value="1"/>
</dbReference>
<dbReference type="NCBIfam" id="TIGR03722">
    <property type="entry name" value="arch_KAE1"/>
    <property type="match status" value="1"/>
</dbReference>
<gene>
    <name evidence="9" type="primary">kae1</name>
    <name evidence="11" type="ORF">DRO07_00215</name>
</gene>
<feature type="binding site" evidence="9">
    <location>
        <position position="285"/>
    </location>
    <ligand>
        <name>Fe cation</name>
        <dbReference type="ChEBI" id="CHEBI:24875"/>
    </ligand>
</feature>
<comment type="caution">
    <text evidence="11">The sequence shown here is derived from an EMBL/GenBank/DDBJ whole genome shotgun (WGS) entry which is preliminary data.</text>
</comment>
<keyword evidence="5 9" id="KW-0479">Metal-binding</keyword>
<keyword evidence="6 9" id="KW-0408">Iron</keyword>
<name>A0A497JHY0_9ARCH</name>
<keyword evidence="2 9" id="KW-0963">Cytoplasm</keyword>
<comment type="cofactor">
    <cofactor evidence="9">
        <name>Fe(2+)</name>
        <dbReference type="ChEBI" id="CHEBI:29033"/>
    </cofactor>
    <text evidence="9">Binds 1 Fe(2+) ion per subunit.</text>
</comment>
<evidence type="ECO:0000313" key="12">
    <source>
        <dbReference type="Proteomes" id="UP000277633"/>
    </source>
</evidence>
<keyword evidence="3 9" id="KW-0808">Transferase</keyword>
<dbReference type="Pfam" id="PF00814">
    <property type="entry name" value="TsaD"/>
    <property type="match status" value="1"/>
</dbReference>
<reference evidence="11 12" key="1">
    <citation type="submission" date="2018-06" db="EMBL/GenBank/DDBJ databases">
        <title>Extensive metabolic versatility and redundancy in microbially diverse, dynamic hydrothermal sediments.</title>
        <authorList>
            <person name="Dombrowski N."/>
            <person name="Teske A."/>
            <person name="Baker B.J."/>
        </authorList>
    </citation>
    <scope>NUCLEOTIDE SEQUENCE [LARGE SCALE GENOMIC DNA]</scope>
    <source>
        <strain evidence="11">B9_G13</strain>
    </source>
</reference>
<evidence type="ECO:0000313" key="11">
    <source>
        <dbReference type="EMBL" id="RLG70439.1"/>
    </source>
</evidence>
<evidence type="ECO:0000256" key="1">
    <source>
        <dbReference type="ARBA" id="ARBA00004496"/>
    </source>
</evidence>
<dbReference type="EC" id="2.3.1.234" evidence="9"/>
<dbReference type="InterPro" id="IPR017860">
    <property type="entry name" value="Peptidase_M22_CS"/>
</dbReference>
<dbReference type="GO" id="GO:0061711">
    <property type="term" value="F:tRNA N(6)-L-threonylcarbamoyladenine synthase activity"/>
    <property type="evidence" value="ECO:0007669"/>
    <property type="project" value="UniProtKB-EC"/>
</dbReference>
<dbReference type="Proteomes" id="UP000277633">
    <property type="component" value="Unassembled WGS sequence"/>
</dbReference>
<proteinExistence type="inferred from homology"/>
<dbReference type="HAMAP" id="MF_01446">
    <property type="entry name" value="Kae1"/>
    <property type="match status" value="1"/>
</dbReference>
<feature type="binding site" evidence="9">
    <location>
        <position position="257"/>
    </location>
    <ligand>
        <name>substrate</name>
    </ligand>
</feature>
<dbReference type="GO" id="GO:0005737">
    <property type="term" value="C:cytoplasm"/>
    <property type="evidence" value="ECO:0007669"/>
    <property type="project" value="UniProtKB-SubCell"/>
</dbReference>
<dbReference type="Gene3D" id="3.30.420.40">
    <property type="match status" value="2"/>
</dbReference>
<evidence type="ECO:0000256" key="8">
    <source>
        <dbReference type="ARBA" id="ARBA00048117"/>
    </source>
</evidence>
<evidence type="ECO:0000256" key="4">
    <source>
        <dbReference type="ARBA" id="ARBA00022694"/>
    </source>
</evidence>
<accession>A0A497JHY0</accession>
<dbReference type="PANTHER" id="PTHR11735">
    <property type="entry name" value="TRNA N6-ADENOSINE THREONYLCARBAMOYLTRANSFERASE"/>
    <property type="match status" value="1"/>
</dbReference>
<dbReference type="InterPro" id="IPR017861">
    <property type="entry name" value="KAE1/TsaD"/>
</dbReference>
<comment type="catalytic activity">
    <reaction evidence="8 9">
        <text>L-threonylcarbamoyladenylate + adenosine(37) in tRNA = N(6)-L-threonylcarbamoyladenosine(37) in tRNA + AMP + H(+)</text>
        <dbReference type="Rhea" id="RHEA:37059"/>
        <dbReference type="Rhea" id="RHEA-COMP:10162"/>
        <dbReference type="Rhea" id="RHEA-COMP:10163"/>
        <dbReference type="ChEBI" id="CHEBI:15378"/>
        <dbReference type="ChEBI" id="CHEBI:73682"/>
        <dbReference type="ChEBI" id="CHEBI:74411"/>
        <dbReference type="ChEBI" id="CHEBI:74418"/>
        <dbReference type="ChEBI" id="CHEBI:456215"/>
        <dbReference type="EC" id="2.3.1.234"/>
    </reaction>
</comment>
<evidence type="ECO:0000256" key="9">
    <source>
        <dbReference type="HAMAP-Rule" id="MF_01446"/>
    </source>
</evidence>
<keyword evidence="7 9" id="KW-0012">Acyltransferase</keyword>
<feature type="binding site" evidence="9">
    <location>
        <position position="108"/>
    </location>
    <ligand>
        <name>Fe cation</name>
        <dbReference type="ChEBI" id="CHEBI:24875"/>
    </ligand>
</feature>
<dbReference type="PANTHER" id="PTHR11735:SF14">
    <property type="entry name" value="TRNA N6-ADENOSINE THREONYLCARBAMOYLTRANSFERASE"/>
    <property type="match status" value="1"/>
</dbReference>
<feature type="binding site" evidence="9">
    <location>
        <position position="178"/>
    </location>
    <ligand>
        <name>substrate</name>
    </ligand>
</feature>
<evidence type="ECO:0000256" key="3">
    <source>
        <dbReference type="ARBA" id="ARBA00022679"/>
    </source>
</evidence>
<evidence type="ECO:0000256" key="7">
    <source>
        <dbReference type="ARBA" id="ARBA00023315"/>
    </source>
</evidence>
<protein>
    <recommendedName>
        <fullName evidence="9">tRNA N6-adenosine threonylcarbamoyltransferase</fullName>
        <ecNumber evidence="9">2.3.1.234</ecNumber>
    </recommendedName>
    <alternativeName>
        <fullName evidence="9">N6-L-threonylcarbamoyladenine synthase</fullName>
        <shortName evidence="9">t(6)A synthase</shortName>
    </alternativeName>
    <alternativeName>
        <fullName evidence="9">t(6)A37 threonylcarbamoyladenosine biosynthesis protein Kae1</fullName>
    </alternativeName>
    <alternativeName>
        <fullName evidence="9">tRNA threonylcarbamoyladenosine biosynthesis protein Kae1</fullName>
    </alternativeName>
</protein>
<evidence type="ECO:0000259" key="10">
    <source>
        <dbReference type="Pfam" id="PF00814"/>
    </source>
</evidence>
<sequence>MLCLGIESTAHTFGIGIVNDKGKILANEKESFRSKHSGLKPQEAADFHLANACKVLELAFAKAKLSIKDIDVFAFARGPGLGPCLKVGATVARTLSLLHNKPLVAVNHCVAHIEIGKLLTKAKDPVVVYVSGGNTQIIALEKNRYRIFGETLDIGIGNMLDSFGRALGLGFPAGPILDKMYFKGKSYVELPYTVKGTDLAFAGLQTAAEKLIGKVKKEDLAYSLLQNAFAMLTEVTERALAYTERDEVLLVGGVASSRALRSMLSKMCKARNAKLFVPKQELCVDNGAMIAWLGTLEFLHRKSTPVEKSAVKQKLRLDDTEIKW</sequence>
<feature type="domain" description="Gcp-like" evidence="10">
    <location>
        <begin position="24"/>
        <end position="292"/>
    </location>
</feature>
<dbReference type="SUPFAM" id="SSF53067">
    <property type="entry name" value="Actin-like ATPase domain"/>
    <property type="match status" value="1"/>
</dbReference>
<dbReference type="PRINTS" id="PR00789">
    <property type="entry name" value="OSIALOPTASE"/>
</dbReference>
<dbReference type="PROSITE" id="PS01016">
    <property type="entry name" value="GLYCOPROTEASE"/>
    <property type="match status" value="1"/>
</dbReference>
<comment type="subcellular location">
    <subcellularLocation>
        <location evidence="1 9">Cytoplasm</location>
    </subcellularLocation>
</comment>
<dbReference type="InterPro" id="IPR043129">
    <property type="entry name" value="ATPase_NBD"/>
</dbReference>
<dbReference type="AlphaFoldDB" id="A0A497JHY0"/>
<keyword evidence="4 9" id="KW-0819">tRNA processing</keyword>
<organism evidence="11 12">
    <name type="scientific">Candidatus Iainarchaeum sp</name>
    <dbReference type="NCBI Taxonomy" id="3101447"/>
    <lineage>
        <taxon>Archaea</taxon>
        <taxon>Candidatus Iainarchaeota</taxon>
        <taxon>Candidatus Iainarchaeia</taxon>
        <taxon>Candidatus Iainarchaeales</taxon>
        <taxon>Candidatus Iainarchaeaceae</taxon>
        <taxon>Candidatus Iainarchaeum</taxon>
    </lineage>
</organism>
<feature type="binding site" evidence="9">
    <location>
        <begin position="129"/>
        <end position="133"/>
    </location>
    <ligand>
        <name>substrate</name>
    </ligand>
</feature>